<sequence length="302" mass="32295">MRLLRPLSLCLLLPFAAPALAEKAPATYQAWDYVGDGVFTSDIEGPAVGPDGTLYVVNYGRNGTIGRVLPEAGKGNAKLFVVLPAGSVGNGIRFAADKTMRVADKAGKQLLKVDPVSGAITVLAQLPQSTGPNDLTLGPDGSVYLSDPDWENTTNGRLWRVAPDGQVQLLEDHMGTTNGIEVSPDGKRLYLNESIQRAVWVYDLVDGKPQNKRLLHRFEDFGLDGMRCDPAGNLYIARYDGGQVAILSPAGEVLRTVPLKGRKPSNITFDGAQVFVTLQDRGAIETFYVDPSPAPAAAAPAH</sequence>
<dbReference type="RefSeq" id="WP_057646624.1">
    <property type="nucleotide sequence ID" value="NZ_LLXU01000078.1"/>
</dbReference>
<evidence type="ECO:0000259" key="2">
    <source>
        <dbReference type="Pfam" id="PF08450"/>
    </source>
</evidence>
<keyword evidence="4" id="KW-1185">Reference proteome</keyword>
<feature type="domain" description="SMP-30/Gluconolactonase/LRE-like region" evidence="2">
    <location>
        <begin position="51"/>
        <end position="274"/>
    </location>
</feature>
<feature type="chain" id="PRO_5006391224" evidence="1">
    <location>
        <begin position="22"/>
        <end position="302"/>
    </location>
</feature>
<accession>A0A0R0AS95</accession>
<evidence type="ECO:0000313" key="3">
    <source>
        <dbReference type="EMBL" id="KRG42979.1"/>
    </source>
</evidence>
<evidence type="ECO:0000256" key="1">
    <source>
        <dbReference type="SAM" id="SignalP"/>
    </source>
</evidence>
<reference evidence="3 4" key="1">
    <citation type="submission" date="2015-10" db="EMBL/GenBank/DDBJ databases">
        <title>Genome sequencing and analysis of members of genus Stenotrophomonas.</title>
        <authorList>
            <person name="Patil P.P."/>
            <person name="Midha S."/>
            <person name="Patil P.B."/>
        </authorList>
    </citation>
    <scope>NUCLEOTIDE SEQUENCE [LARGE SCALE GENOMIC DNA]</scope>
    <source>
        <strain evidence="3 4">JCM 16536</strain>
    </source>
</reference>
<dbReference type="OrthoDB" id="241638at2"/>
<feature type="signal peptide" evidence="1">
    <location>
        <begin position="1"/>
        <end position="21"/>
    </location>
</feature>
<proteinExistence type="predicted"/>
<comment type="caution">
    <text evidence="3">The sequence shown here is derived from an EMBL/GenBank/DDBJ whole genome shotgun (WGS) entry which is preliminary data.</text>
</comment>
<dbReference type="STRING" id="676599.ARC20_10400"/>
<evidence type="ECO:0000313" key="4">
    <source>
        <dbReference type="Proteomes" id="UP000051802"/>
    </source>
</evidence>
<dbReference type="InterPro" id="IPR051262">
    <property type="entry name" value="SMP-30/CGR1_Lactonase"/>
</dbReference>
<organism evidence="3 4">
    <name type="scientific">Stenotrophomonas panacihumi</name>
    <dbReference type="NCBI Taxonomy" id="676599"/>
    <lineage>
        <taxon>Bacteria</taxon>
        <taxon>Pseudomonadati</taxon>
        <taxon>Pseudomonadota</taxon>
        <taxon>Gammaproteobacteria</taxon>
        <taxon>Lysobacterales</taxon>
        <taxon>Lysobacteraceae</taxon>
        <taxon>Stenotrophomonas</taxon>
    </lineage>
</organism>
<dbReference type="Pfam" id="PF08450">
    <property type="entry name" value="SGL"/>
    <property type="match status" value="1"/>
</dbReference>
<dbReference type="EMBL" id="LLXU01000078">
    <property type="protein sequence ID" value="KRG42979.1"/>
    <property type="molecule type" value="Genomic_DNA"/>
</dbReference>
<dbReference type="AlphaFoldDB" id="A0A0R0AS95"/>
<dbReference type="Proteomes" id="UP000051802">
    <property type="component" value="Unassembled WGS sequence"/>
</dbReference>
<dbReference type="PANTHER" id="PTHR47572:SF5">
    <property type="entry name" value="BLR2277 PROTEIN"/>
    <property type="match status" value="1"/>
</dbReference>
<dbReference type="Gene3D" id="2.120.10.30">
    <property type="entry name" value="TolB, C-terminal domain"/>
    <property type="match status" value="1"/>
</dbReference>
<protein>
    <submittedName>
        <fullName evidence="3">Gluconolactonase</fullName>
    </submittedName>
</protein>
<dbReference type="InterPro" id="IPR013658">
    <property type="entry name" value="SGL"/>
</dbReference>
<keyword evidence="1" id="KW-0732">Signal</keyword>
<gene>
    <name evidence="3" type="ORF">ARC20_10400</name>
</gene>
<name>A0A0R0AS95_9GAMM</name>
<dbReference type="InterPro" id="IPR011042">
    <property type="entry name" value="6-blade_b-propeller_TolB-like"/>
</dbReference>
<dbReference type="PANTHER" id="PTHR47572">
    <property type="entry name" value="LIPOPROTEIN-RELATED"/>
    <property type="match status" value="1"/>
</dbReference>
<dbReference type="SUPFAM" id="SSF63829">
    <property type="entry name" value="Calcium-dependent phosphotriesterase"/>
    <property type="match status" value="1"/>
</dbReference>